<dbReference type="PRINTS" id="PR02011">
    <property type="entry name" value="RCMTNCL1"/>
</dbReference>
<comment type="similarity">
    <text evidence="2 10">Belongs to the class I-like SAM-binding methyltransferase superfamily. RsmB/NOP family.</text>
</comment>
<keyword evidence="6 10" id="KW-0949">S-adenosyl-L-methionine</keyword>
<dbReference type="InterPro" id="IPR029063">
    <property type="entry name" value="SAM-dependent_MTases_sf"/>
</dbReference>
<name>A0AAD3H4R1_9STRA</name>
<comment type="caution">
    <text evidence="13">The sequence shown here is derived from an EMBL/GenBank/DDBJ whole genome shotgun (WGS) entry which is preliminary data.</text>
</comment>
<evidence type="ECO:0000256" key="4">
    <source>
        <dbReference type="ARBA" id="ARBA00022603"/>
    </source>
</evidence>
<evidence type="ECO:0000256" key="6">
    <source>
        <dbReference type="ARBA" id="ARBA00022691"/>
    </source>
</evidence>
<keyword evidence="14" id="KW-1185">Reference proteome</keyword>
<feature type="compositionally biased region" description="Basic residues" evidence="11">
    <location>
        <begin position="1"/>
        <end position="15"/>
    </location>
</feature>
<dbReference type="InterPro" id="IPR057285">
    <property type="entry name" value="Pre-PUA_NSUN2"/>
</dbReference>
<dbReference type="EMBL" id="BLLK01000040">
    <property type="protein sequence ID" value="GFH50552.1"/>
    <property type="molecule type" value="Genomic_DNA"/>
</dbReference>
<organism evidence="13 14">
    <name type="scientific">Chaetoceros tenuissimus</name>
    <dbReference type="NCBI Taxonomy" id="426638"/>
    <lineage>
        <taxon>Eukaryota</taxon>
        <taxon>Sar</taxon>
        <taxon>Stramenopiles</taxon>
        <taxon>Ochrophyta</taxon>
        <taxon>Bacillariophyta</taxon>
        <taxon>Coscinodiscophyceae</taxon>
        <taxon>Chaetocerotophycidae</taxon>
        <taxon>Chaetocerotales</taxon>
        <taxon>Chaetocerotaceae</taxon>
        <taxon>Chaetoceros</taxon>
    </lineage>
</organism>
<dbReference type="InterPro" id="IPR023267">
    <property type="entry name" value="RCMT"/>
</dbReference>
<feature type="region of interest" description="Disordered" evidence="11">
    <location>
        <begin position="1"/>
        <end position="31"/>
    </location>
</feature>
<keyword evidence="9" id="KW-0539">Nucleus</keyword>
<dbReference type="SUPFAM" id="SSF53335">
    <property type="entry name" value="S-adenosyl-L-methionine-dependent methyltransferases"/>
    <property type="match status" value="1"/>
</dbReference>
<feature type="region of interest" description="Disordered" evidence="11">
    <location>
        <begin position="582"/>
        <end position="619"/>
    </location>
</feature>
<keyword evidence="5 10" id="KW-0808">Transferase</keyword>
<feature type="binding site" evidence="10">
    <location>
        <position position="263"/>
    </location>
    <ligand>
        <name>S-adenosyl-L-methionine</name>
        <dbReference type="ChEBI" id="CHEBI:59789"/>
    </ligand>
</feature>
<dbReference type="PRINTS" id="PR02008">
    <property type="entry name" value="RCMTFAMILY"/>
</dbReference>
<evidence type="ECO:0000256" key="8">
    <source>
        <dbReference type="ARBA" id="ARBA00022884"/>
    </source>
</evidence>
<dbReference type="InterPro" id="IPR018314">
    <property type="entry name" value="RsmB/NOL1/NOP2-like_CS"/>
</dbReference>
<dbReference type="GO" id="GO:0030488">
    <property type="term" value="P:tRNA methylation"/>
    <property type="evidence" value="ECO:0007669"/>
    <property type="project" value="UniProtKB-ARBA"/>
</dbReference>
<reference evidence="13 14" key="1">
    <citation type="journal article" date="2021" name="Sci. Rep.">
        <title>The genome of the diatom Chaetoceros tenuissimus carries an ancient integrated fragment of an extant virus.</title>
        <authorList>
            <person name="Hongo Y."/>
            <person name="Kimura K."/>
            <person name="Takaki Y."/>
            <person name="Yoshida Y."/>
            <person name="Baba S."/>
            <person name="Kobayashi G."/>
            <person name="Nagasaki K."/>
            <person name="Hano T."/>
            <person name="Tomaru Y."/>
        </authorList>
    </citation>
    <scope>NUCLEOTIDE SEQUENCE [LARGE SCALE GENOMIC DNA]</scope>
    <source>
        <strain evidence="13 14">NIES-3715</strain>
    </source>
</reference>
<keyword evidence="3" id="KW-0820">tRNA-binding</keyword>
<evidence type="ECO:0000256" key="3">
    <source>
        <dbReference type="ARBA" id="ARBA00022555"/>
    </source>
</evidence>
<dbReference type="GO" id="GO:0016428">
    <property type="term" value="F:tRNA (cytidine-5-)-methyltransferase activity"/>
    <property type="evidence" value="ECO:0007669"/>
    <property type="project" value="InterPro"/>
</dbReference>
<feature type="binding site" evidence="10">
    <location>
        <position position="320"/>
    </location>
    <ligand>
        <name>S-adenosyl-L-methionine</name>
        <dbReference type="ChEBI" id="CHEBI:59789"/>
    </ligand>
</feature>
<dbReference type="AlphaFoldDB" id="A0AAD3H4R1"/>
<evidence type="ECO:0000259" key="12">
    <source>
        <dbReference type="PROSITE" id="PS51686"/>
    </source>
</evidence>
<keyword evidence="7" id="KW-0819">tRNA processing</keyword>
<proteinExistence type="inferred from homology"/>
<sequence length="858" mass="97065">MGRKNQKKKMWNRKRKLEESEDKSKKDRKPYVKCISSNPKMEAYYAAIGLHATQKSGPDSKDFKPCLSAEDMEAERVKFITCMRTSLRASFRIAQNIEQEFREHLIEDVENFVGTEIEIEVDEEGNAVSKARGDTTMDVSGTDTEGNVTDIDAGKTTLKKLAPAKAIPYIPDAYQLSVDRRTIRRNPALQNFHEWLKAQTDAGFVTRQETVSMIPPVVLSPEPHHAVLDMCAAPGSKTSQLLEYVSSIPGGGTEPEGFVVANDSDAKRAYMLVHQLRRINSPASFVTAKDAQFFPQLLRGENTTDEERAQEGLFDRVLCDVPCSGDGTGRKNPGIWKHWSQSAAHSIHPVQVGIGLNGARLAKVGGFICYSTCSMNPIENEAVVAQILRDADGSLELVDKRKDMPNIVARPGWTKWKVFGESESKRIKKDKQKKNNEKMKKRRKEYEEKQGNGKSLDVEESRVVDDTQEEETKEDTWSETPESWDENYLTKRAALQGLLEYKTFEDVPINHRHHIRQSCFPPSVEEVDKFNLERCLRCLPHDLDTGGFFVALFKKVSPLSARAKRKADEVAKANSDKYDFRHSKNDKNVCESKSSQNESIVPEKSSKDIPSTELAKKKKGGYGFNNAESFVTADTSLLHDLSDFYGFTEEFTNSQFYSRAGGKSKILYYITESVKKNLIDRGIQDKIQVINSGLRGFERRNKDDCVVNYRPCQESIHYIAPHMSKRKFAIGPKDFYNCLKRGSNAAIPCESFSEPICKKLRETSLGAFVFVLEGYELDISKKMYLVMWRCRGDAVNCLVCEAEMNGFKSKLKAFTGIGEDIIPFTNNIEMHSEKEKHESDEEPAQTTFSNIRDKCIIQ</sequence>
<accession>A0AAD3H4R1</accession>
<dbReference type="Pfam" id="PF25376">
    <property type="entry name" value="Pre-PUA_NSUN2"/>
    <property type="match status" value="1"/>
</dbReference>
<evidence type="ECO:0000256" key="7">
    <source>
        <dbReference type="ARBA" id="ARBA00022694"/>
    </source>
</evidence>
<dbReference type="GO" id="GO:0005634">
    <property type="term" value="C:nucleus"/>
    <property type="evidence" value="ECO:0007669"/>
    <property type="project" value="UniProtKB-SubCell"/>
</dbReference>
<evidence type="ECO:0000256" key="9">
    <source>
        <dbReference type="ARBA" id="ARBA00023242"/>
    </source>
</evidence>
<dbReference type="PROSITE" id="PS01153">
    <property type="entry name" value="NOL1_NOP2_SUN"/>
    <property type="match status" value="1"/>
</dbReference>
<dbReference type="Gene3D" id="3.40.50.150">
    <property type="entry name" value="Vaccinia Virus protein VP39"/>
    <property type="match status" value="2"/>
</dbReference>
<gene>
    <name evidence="13" type="ORF">CTEN210_07028</name>
</gene>
<protein>
    <recommendedName>
        <fullName evidence="12">SAM-dependent MTase RsmB/NOP-type domain-containing protein</fullName>
    </recommendedName>
</protein>
<evidence type="ECO:0000313" key="14">
    <source>
        <dbReference type="Proteomes" id="UP001054902"/>
    </source>
</evidence>
<feature type="region of interest" description="Disordered" evidence="11">
    <location>
        <begin position="424"/>
        <end position="483"/>
    </location>
</feature>
<feature type="active site" description="Nucleophile" evidence="10">
    <location>
        <position position="373"/>
    </location>
</feature>
<feature type="binding site" evidence="10">
    <location>
        <begin position="231"/>
        <end position="237"/>
    </location>
    <ligand>
        <name>S-adenosyl-L-methionine</name>
        <dbReference type="ChEBI" id="CHEBI:59789"/>
    </ligand>
</feature>
<evidence type="ECO:0000256" key="5">
    <source>
        <dbReference type="ARBA" id="ARBA00022679"/>
    </source>
</evidence>
<dbReference type="Proteomes" id="UP001054902">
    <property type="component" value="Unassembled WGS sequence"/>
</dbReference>
<evidence type="ECO:0000313" key="13">
    <source>
        <dbReference type="EMBL" id="GFH50552.1"/>
    </source>
</evidence>
<dbReference type="GO" id="GO:0000049">
    <property type="term" value="F:tRNA binding"/>
    <property type="evidence" value="ECO:0007669"/>
    <property type="project" value="UniProtKB-KW"/>
</dbReference>
<dbReference type="PROSITE" id="PS51686">
    <property type="entry name" value="SAM_MT_RSMB_NOP"/>
    <property type="match status" value="1"/>
</dbReference>
<dbReference type="PANTHER" id="PTHR22808:SF1">
    <property type="entry name" value="RNA CYTOSINE-C(5)-METHYLTRANSFERASE NSUN2-RELATED"/>
    <property type="match status" value="1"/>
</dbReference>
<feature type="compositionally biased region" description="Basic and acidic residues" evidence="11">
    <location>
        <begin position="16"/>
        <end position="25"/>
    </location>
</feature>
<dbReference type="InterPro" id="IPR023270">
    <property type="entry name" value="RCMT_NCL1"/>
</dbReference>
<evidence type="ECO:0000256" key="11">
    <source>
        <dbReference type="SAM" id="MobiDB-lite"/>
    </source>
</evidence>
<evidence type="ECO:0000256" key="10">
    <source>
        <dbReference type="PROSITE-ProRule" id="PRU01023"/>
    </source>
</evidence>
<dbReference type="PANTHER" id="PTHR22808">
    <property type="entry name" value="NCL1 YEAST -RELATED NOL1/NOP2/FMU SUN DOMAIN-CONTAINING"/>
    <property type="match status" value="1"/>
</dbReference>
<feature type="binding site" evidence="10">
    <location>
        <position position="290"/>
    </location>
    <ligand>
        <name>S-adenosyl-L-methionine</name>
        <dbReference type="ChEBI" id="CHEBI:59789"/>
    </ligand>
</feature>
<dbReference type="Pfam" id="PF01189">
    <property type="entry name" value="Methyltr_RsmB-F"/>
    <property type="match status" value="1"/>
</dbReference>
<feature type="compositionally biased region" description="Basic and acidic residues" evidence="11">
    <location>
        <begin position="433"/>
        <end position="465"/>
    </location>
</feature>
<keyword evidence="8 10" id="KW-0694">RNA-binding</keyword>
<evidence type="ECO:0000256" key="1">
    <source>
        <dbReference type="ARBA" id="ARBA00004123"/>
    </source>
</evidence>
<feature type="domain" description="SAM-dependent MTase RsmB/NOP-type" evidence="12">
    <location>
        <begin position="137"/>
        <end position="556"/>
    </location>
</feature>
<comment type="subcellular location">
    <subcellularLocation>
        <location evidence="1">Nucleus</location>
    </subcellularLocation>
</comment>
<evidence type="ECO:0000256" key="2">
    <source>
        <dbReference type="ARBA" id="ARBA00007494"/>
    </source>
</evidence>
<dbReference type="InterPro" id="IPR001678">
    <property type="entry name" value="MeTrfase_RsmB-F_NOP2_dom"/>
</dbReference>
<dbReference type="InterPro" id="IPR049560">
    <property type="entry name" value="MeTrfase_RsmB-F_NOP2_cat"/>
</dbReference>
<keyword evidence="4 10" id="KW-0489">Methyltransferase</keyword>